<dbReference type="PROSITE" id="PS00211">
    <property type="entry name" value="ABC_TRANSPORTER_1"/>
    <property type="match status" value="1"/>
</dbReference>
<gene>
    <name evidence="10" type="ORF">PBV87_14715</name>
</gene>
<keyword evidence="4 10" id="KW-0067">ATP-binding</keyword>
<dbReference type="PANTHER" id="PTHR43394:SF1">
    <property type="entry name" value="ATP-BINDING CASSETTE SUB-FAMILY B MEMBER 10, MITOCHONDRIAL"/>
    <property type="match status" value="1"/>
</dbReference>
<dbReference type="EMBL" id="JAQIFT010000053">
    <property type="protein sequence ID" value="MDA3732733.1"/>
    <property type="molecule type" value="Genomic_DNA"/>
</dbReference>
<keyword evidence="5 7" id="KW-1133">Transmembrane helix</keyword>
<evidence type="ECO:0000259" key="9">
    <source>
        <dbReference type="PROSITE" id="PS50929"/>
    </source>
</evidence>
<dbReference type="PROSITE" id="PS50893">
    <property type="entry name" value="ABC_TRANSPORTER_2"/>
    <property type="match status" value="1"/>
</dbReference>
<keyword evidence="11" id="KW-1185">Reference proteome</keyword>
<proteinExistence type="predicted"/>
<name>A0AA42DQ34_9FIRM</name>
<feature type="domain" description="ABC transmembrane type-1" evidence="9">
    <location>
        <begin position="21"/>
        <end position="331"/>
    </location>
</feature>
<dbReference type="GO" id="GO:0015421">
    <property type="term" value="F:ABC-type oligopeptide transporter activity"/>
    <property type="evidence" value="ECO:0007669"/>
    <property type="project" value="TreeGrafter"/>
</dbReference>
<dbReference type="SUPFAM" id="SSF90123">
    <property type="entry name" value="ABC transporter transmembrane region"/>
    <property type="match status" value="1"/>
</dbReference>
<dbReference type="InterPro" id="IPR039421">
    <property type="entry name" value="Type_1_exporter"/>
</dbReference>
<dbReference type="InterPro" id="IPR027417">
    <property type="entry name" value="P-loop_NTPase"/>
</dbReference>
<evidence type="ECO:0000256" key="2">
    <source>
        <dbReference type="ARBA" id="ARBA00022692"/>
    </source>
</evidence>
<evidence type="ECO:0000256" key="6">
    <source>
        <dbReference type="ARBA" id="ARBA00023136"/>
    </source>
</evidence>
<comment type="caution">
    <text evidence="10">The sequence shown here is derived from an EMBL/GenBank/DDBJ whole genome shotgun (WGS) entry which is preliminary data.</text>
</comment>
<dbReference type="CDD" id="cd03228">
    <property type="entry name" value="ABCC_MRP_Like"/>
    <property type="match status" value="1"/>
</dbReference>
<dbReference type="InterPro" id="IPR036640">
    <property type="entry name" value="ABC1_TM_sf"/>
</dbReference>
<evidence type="ECO:0000256" key="4">
    <source>
        <dbReference type="ARBA" id="ARBA00022840"/>
    </source>
</evidence>
<protein>
    <submittedName>
        <fullName evidence="10">ABC transporter ATP-binding protein</fullName>
    </submittedName>
</protein>
<dbReference type="InterPro" id="IPR003593">
    <property type="entry name" value="AAA+_ATPase"/>
</dbReference>
<feature type="transmembrane region" description="Helical" evidence="7">
    <location>
        <begin position="130"/>
        <end position="159"/>
    </location>
</feature>
<accession>A0AA42DQ34</accession>
<dbReference type="SUPFAM" id="SSF52540">
    <property type="entry name" value="P-loop containing nucleoside triphosphate hydrolases"/>
    <property type="match status" value="1"/>
</dbReference>
<evidence type="ECO:0000313" key="11">
    <source>
        <dbReference type="Proteomes" id="UP001169242"/>
    </source>
</evidence>
<feature type="domain" description="ABC transporter" evidence="8">
    <location>
        <begin position="366"/>
        <end position="605"/>
    </location>
</feature>
<evidence type="ECO:0000313" key="10">
    <source>
        <dbReference type="EMBL" id="MDA3732733.1"/>
    </source>
</evidence>
<evidence type="ECO:0000259" key="8">
    <source>
        <dbReference type="PROSITE" id="PS50893"/>
    </source>
</evidence>
<dbReference type="SMART" id="SM00382">
    <property type="entry name" value="AAA"/>
    <property type="match status" value="1"/>
</dbReference>
<sequence length="612" mass="69216">MKREISLIVRGMKVIHRVQPWLLVISIASGVFSSILPFITIYFSSLIINELSLPSRNFKHIMGLVVLTLVLNLVCRLIVNFLAQMFDTLQYVLGHKNQLDLADKGYQLDYADMDDTNIRQMREKLNRGRYYKGIVAIAFQLNTLTLNLFSVVISISLMIEMFMTKSIGTSRLDLLMNSPIAGILLIALLVISILYSIKINAISQKKQFEAMNESGPHFNYDRFYTYQLSTEYNAGKDVRLYGQRPLIENQINFHLSKILGFQRSVPEFGAKYGAIGSGIQVIVNVATYLFVGLKALLGAFGVGNIVLYTGAITQFGTGFTGVMQTLSNIKQNTNYLQWYFDFVDLPNRKESGTQPVDLETMKHGIIEFKNVSFKYPGSEHYSLENISIRFNVGERVAVVGKNGSGKTTFIKLLCRLYDPTEGEILLNGMNIKEYNYQEYLASFSVVFQDFNLFSFTLGENIAVSSEYDEEKAMDCANRAGLEKRMESFEDGLHTQLYNEISEEGVEISGGEAQKIAIARALYKDAPFIVLDEPTAALDPLAEADIYARLNRDLIQNKTAIYISHRLSSCCFCNQIAVFEQGRLIQHGTHKDLLEMEDGLYHELWNAQAQYYA</sequence>
<dbReference type="GO" id="GO:0005524">
    <property type="term" value="F:ATP binding"/>
    <property type="evidence" value="ECO:0007669"/>
    <property type="project" value="UniProtKB-KW"/>
</dbReference>
<reference evidence="10" key="1">
    <citation type="journal article" date="2023" name="Int. J. Syst. Evol. Microbiol.">
        <title>&lt;i&gt;Holtiella tumoricola&lt;/i&gt; gen. nov. sp. nov., isolated from a human clinical sample.</title>
        <authorList>
            <person name="Allen-Vercoe E."/>
            <person name="Daigneault M.C."/>
            <person name="Vancuren S.J."/>
            <person name="Cochrane K."/>
            <person name="O'Neal L.L."/>
            <person name="Sankaranarayanan K."/>
            <person name="Lawson P.A."/>
        </authorList>
    </citation>
    <scope>NUCLEOTIDE SEQUENCE</scope>
    <source>
        <strain evidence="10">CC70A</strain>
    </source>
</reference>
<dbReference type="GO" id="GO:0016887">
    <property type="term" value="F:ATP hydrolysis activity"/>
    <property type="evidence" value="ECO:0007669"/>
    <property type="project" value="InterPro"/>
</dbReference>
<evidence type="ECO:0000256" key="5">
    <source>
        <dbReference type="ARBA" id="ARBA00022989"/>
    </source>
</evidence>
<organism evidence="10 11">
    <name type="scientific">Holtiella tumoricola</name>
    <dbReference type="NCBI Taxonomy" id="3018743"/>
    <lineage>
        <taxon>Bacteria</taxon>
        <taxon>Bacillati</taxon>
        <taxon>Bacillota</taxon>
        <taxon>Clostridia</taxon>
        <taxon>Lachnospirales</taxon>
        <taxon>Cellulosilyticaceae</taxon>
        <taxon>Holtiella</taxon>
    </lineage>
</organism>
<feature type="transmembrane region" description="Helical" evidence="7">
    <location>
        <begin position="21"/>
        <end position="48"/>
    </location>
</feature>
<dbReference type="Gene3D" id="3.40.50.300">
    <property type="entry name" value="P-loop containing nucleotide triphosphate hydrolases"/>
    <property type="match status" value="1"/>
</dbReference>
<keyword evidence="3" id="KW-0547">Nucleotide-binding</keyword>
<dbReference type="RefSeq" id="WP_271012755.1">
    <property type="nucleotide sequence ID" value="NZ_JAQIFT010000053.1"/>
</dbReference>
<dbReference type="InterPro" id="IPR003439">
    <property type="entry name" value="ABC_transporter-like_ATP-bd"/>
</dbReference>
<dbReference type="Gene3D" id="1.20.1560.10">
    <property type="entry name" value="ABC transporter type 1, transmembrane domain"/>
    <property type="match status" value="1"/>
</dbReference>
<dbReference type="GO" id="GO:0005886">
    <property type="term" value="C:plasma membrane"/>
    <property type="evidence" value="ECO:0007669"/>
    <property type="project" value="UniProtKB-SubCell"/>
</dbReference>
<dbReference type="PANTHER" id="PTHR43394">
    <property type="entry name" value="ATP-DEPENDENT PERMEASE MDL1, MITOCHONDRIAL"/>
    <property type="match status" value="1"/>
</dbReference>
<comment type="subcellular location">
    <subcellularLocation>
        <location evidence="1">Cell membrane</location>
        <topology evidence="1">Multi-pass membrane protein</topology>
    </subcellularLocation>
</comment>
<evidence type="ECO:0000256" key="1">
    <source>
        <dbReference type="ARBA" id="ARBA00004651"/>
    </source>
</evidence>
<dbReference type="Pfam" id="PF00005">
    <property type="entry name" value="ABC_tran"/>
    <property type="match status" value="1"/>
</dbReference>
<feature type="transmembrane region" description="Helical" evidence="7">
    <location>
        <begin position="179"/>
        <end position="197"/>
    </location>
</feature>
<keyword evidence="2 7" id="KW-0812">Transmembrane</keyword>
<evidence type="ECO:0000256" key="3">
    <source>
        <dbReference type="ARBA" id="ARBA00022741"/>
    </source>
</evidence>
<keyword evidence="6 7" id="KW-0472">Membrane</keyword>
<dbReference type="PROSITE" id="PS50929">
    <property type="entry name" value="ABC_TM1F"/>
    <property type="match status" value="1"/>
</dbReference>
<dbReference type="InterPro" id="IPR017871">
    <property type="entry name" value="ABC_transporter-like_CS"/>
</dbReference>
<dbReference type="InterPro" id="IPR011527">
    <property type="entry name" value="ABC1_TM_dom"/>
</dbReference>
<dbReference type="AlphaFoldDB" id="A0AA42DQ34"/>
<feature type="transmembrane region" description="Helical" evidence="7">
    <location>
        <begin position="60"/>
        <end position="79"/>
    </location>
</feature>
<evidence type="ECO:0000256" key="7">
    <source>
        <dbReference type="SAM" id="Phobius"/>
    </source>
</evidence>
<dbReference type="Proteomes" id="UP001169242">
    <property type="component" value="Unassembled WGS sequence"/>
</dbReference>